<reference evidence="1 2" key="1">
    <citation type="submission" date="2021-03" db="EMBL/GenBank/DDBJ databases">
        <title>Genomic Encyclopedia of Type Strains, Phase IV (KMG-IV): sequencing the most valuable type-strain genomes for metagenomic binning, comparative biology and taxonomic classification.</title>
        <authorList>
            <person name="Goeker M."/>
        </authorList>
    </citation>
    <scope>NUCLEOTIDE SEQUENCE [LARGE SCALE GENOMIC DNA]</scope>
    <source>
        <strain evidence="1 2">DSM 21600</strain>
    </source>
</reference>
<proteinExistence type="predicted"/>
<protein>
    <submittedName>
        <fullName evidence="1">Mg2+ and Co2+ transporter CorA</fullName>
    </submittedName>
</protein>
<dbReference type="RefSeq" id="WP_209949174.1">
    <property type="nucleotide sequence ID" value="NZ_JAGGJU010000017.1"/>
</dbReference>
<dbReference type="Proteomes" id="UP000759443">
    <property type="component" value="Unassembled WGS sequence"/>
</dbReference>
<organism evidence="1 2">
    <name type="scientific">Rhizobium halophytocola</name>
    <dbReference type="NCBI Taxonomy" id="735519"/>
    <lineage>
        <taxon>Bacteria</taxon>
        <taxon>Pseudomonadati</taxon>
        <taxon>Pseudomonadota</taxon>
        <taxon>Alphaproteobacteria</taxon>
        <taxon>Hyphomicrobiales</taxon>
        <taxon>Rhizobiaceae</taxon>
        <taxon>Rhizobium/Agrobacterium group</taxon>
        <taxon>Rhizobium</taxon>
    </lineage>
</organism>
<accession>A0ABS4E612</accession>
<comment type="caution">
    <text evidence="1">The sequence shown here is derived from an EMBL/GenBank/DDBJ whole genome shotgun (WGS) entry which is preliminary data.</text>
</comment>
<sequence length="95" mass="11033">MEGVTLEFLARQVKGNLDEMRLMRKDLGKMMRLMTANYELSRRLERRQDEMRDDIELMAKMELGGSFAHVRTVMEASLGRIEDTLGNLQGRVEGR</sequence>
<evidence type="ECO:0000313" key="1">
    <source>
        <dbReference type="EMBL" id="MBP1853392.1"/>
    </source>
</evidence>
<dbReference type="EMBL" id="JAGGJU010000017">
    <property type="protein sequence ID" value="MBP1853392.1"/>
    <property type="molecule type" value="Genomic_DNA"/>
</dbReference>
<evidence type="ECO:0000313" key="2">
    <source>
        <dbReference type="Proteomes" id="UP000759443"/>
    </source>
</evidence>
<name>A0ABS4E612_9HYPH</name>
<keyword evidence="2" id="KW-1185">Reference proteome</keyword>
<gene>
    <name evidence="1" type="ORF">J2Z17_004853</name>
</gene>